<dbReference type="EMBL" id="JACHLP010000009">
    <property type="protein sequence ID" value="MBB4845444.1"/>
    <property type="molecule type" value="Genomic_DNA"/>
</dbReference>
<gene>
    <name evidence="2" type="ORF">HNP55_003994</name>
</gene>
<reference evidence="2 3" key="1">
    <citation type="submission" date="2020-08" db="EMBL/GenBank/DDBJ databases">
        <title>Functional genomics of gut bacteria from endangered species of beetles.</title>
        <authorList>
            <person name="Carlos-Shanley C."/>
        </authorList>
    </citation>
    <scope>NUCLEOTIDE SEQUENCE [LARGE SCALE GENOMIC DNA]</scope>
    <source>
        <strain evidence="2 3">S00239</strain>
    </source>
</reference>
<dbReference type="AlphaFoldDB" id="A0A840LA36"/>
<keyword evidence="3" id="KW-1185">Reference proteome</keyword>
<accession>A0A840LA36</accession>
<evidence type="ECO:0000256" key="1">
    <source>
        <dbReference type="SAM" id="MobiDB-lite"/>
    </source>
</evidence>
<organism evidence="2 3">
    <name type="scientific">Roseateles oligotrophus</name>
    <dbReference type="NCBI Taxonomy" id="1769250"/>
    <lineage>
        <taxon>Bacteria</taxon>
        <taxon>Pseudomonadati</taxon>
        <taxon>Pseudomonadota</taxon>
        <taxon>Betaproteobacteria</taxon>
        <taxon>Burkholderiales</taxon>
        <taxon>Sphaerotilaceae</taxon>
        <taxon>Roseateles</taxon>
    </lineage>
</organism>
<dbReference type="Proteomes" id="UP000562027">
    <property type="component" value="Unassembled WGS sequence"/>
</dbReference>
<evidence type="ECO:0000313" key="2">
    <source>
        <dbReference type="EMBL" id="MBB4845444.1"/>
    </source>
</evidence>
<comment type="caution">
    <text evidence="2">The sequence shown here is derived from an EMBL/GenBank/DDBJ whole genome shotgun (WGS) entry which is preliminary data.</text>
</comment>
<feature type="region of interest" description="Disordered" evidence="1">
    <location>
        <begin position="43"/>
        <end position="63"/>
    </location>
</feature>
<proteinExistence type="predicted"/>
<dbReference type="RefSeq" id="WP_184303448.1">
    <property type="nucleotide sequence ID" value="NZ_JACHLP010000009.1"/>
</dbReference>
<sequence length="392" mass="42702">MSTRQWAALLLGLALVAGLVVLALRSPAPAEAGVQLRASAASAPASAPAPANTSPLKLAARQDAQAQRQVWQQRLERAQQSLDHYKQATRYPPESRPISEHPDQRQPFAPVVSESPMRTPDGKGVDGVRIVSTQDRVFMSGTETVNFSIAALDASGKALPLLATRALAFDLPDPRQALGRPQVGLSFVAAGDGVLRAAFNPASQGFADFAGTLRVQVQYNQNGRLGQISFDTVYQPLIPAQWTGQVREQIAQGSLDFLVGAKVAQAGRYVVSARVEDAKGQMFALLQFNEEVEAGQQEFRLRLFGKLVQDLQPTFPLRLRDVQGFLLVADRFPDRAMMPRWPGLVYSSASHALGSFSSAEWTSEERQRYLDEYGKDVSTAQQKLADLNPPKP</sequence>
<name>A0A840LA36_9BURK</name>
<protein>
    <submittedName>
        <fullName evidence="2">Uncharacterized protein</fullName>
    </submittedName>
</protein>
<evidence type="ECO:0000313" key="3">
    <source>
        <dbReference type="Proteomes" id="UP000562027"/>
    </source>
</evidence>
<feature type="region of interest" description="Disordered" evidence="1">
    <location>
        <begin position="88"/>
        <end position="126"/>
    </location>
</feature>